<dbReference type="Pfam" id="PF07238">
    <property type="entry name" value="PilZ"/>
    <property type="match status" value="1"/>
</dbReference>
<organism evidence="2 3">
    <name type="scientific">Paramagnetospirillum caucaseum</name>
    <dbReference type="NCBI Taxonomy" id="1244869"/>
    <lineage>
        <taxon>Bacteria</taxon>
        <taxon>Pseudomonadati</taxon>
        <taxon>Pseudomonadota</taxon>
        <taxon>Alphaproteobacteria</taxon>
        <taxon>Rhodospirillales</taxon>
        <taxon>Magnetospirillaceae</taxon>
        <taxon>Paramagnetospirillum</taxon>
    </lineage>
</organism>
<comment type="caution">
    <text evidence="2">The sequence shown here is derived from an EMBL/GenBank/DDBJ whole genome shotgun (WGS) entry which is preliminary data.</text>
</comment>
<dbReference type="EMBL" id="AONQ01000007">
    <property type="protein sequence ID" value="EME71225.1"/>
    <property type="molecule type" value="Genomic_DNA"/>
</dbReference>
<evidence type="ECO:0000259" key="1">
    <source>
        <dbReference type="Pfam" id="PF07238"/>
    </source>
</evidence>
<dbReference type="RefSeq" id="WP_008614609.1">
    <property type="nucleotide sequence ID" value="NZ_AONQ01000007.1"/>
</dbReference>
<dbReference type="OrthoDB" id="7355706at2"/>
<sequence length="126" mass="13862">MALDSSVAGDNKRQFPRQRAGAECTFVLDQMESRATLLDASRGGFKLRFDQAEAAMAAIAPLPRDMIIIDQFAKMHATVMWASGGLAGCRFYQHLSLDDVVRMMTGKFRLELAPLTLPNAEATRPS</sequence>
<gene>
    <name evidence="2" type="ORF">H261_04128</name>
</gene>
<dbReference type="Proteomes" id="UP000011744">
    <property type="component" value="Unassembled WGS sequence"/>
</dbReference>
<dbReference type="GO" id="GO:0035438">
    <property type="term" value="F:cyclic-di-GMP binding"/>
    <property type="evidence" value="ECO:0007669"/>
    <property type="project" value="InterPro"/>
</dbReference>
<dbReference type="Gene3D" id="2.40.10.220">
    <property type="entry name" value="predicted glycosyltransferase like domains"/>
    <property type="match status" value="1"/>
</dbReference>
<evidence type="ECO:0000313" key="2">
    <source>
        <dbReference type="EMBL" id="EME71225.1"/>
    </source>
</evidence>
<proteinExistence type="predicted"/>
<feature type="domain" description="PilZ" evidence="1">
    <location>
        <begin position="11"/>
        <end position="99"/>
    </location>
</feature>
<accession>M2Z9Z0</accession>
<keyword evidence="3" id="KW-1185">Reference proteome</keyword>
<dbReference type="InterPro" id="IPR009875">
    <property type="entry name" value="PilZ_domain"/>
</dbReference>
<protein>
    <recommendedName>
        <fullName evidence="1">PilZ domain-containing protein</fullName>
    </recommendedName>
</protein>
<dbReference type="PATRIC" id="fig|1244869.3.peg.822"/>
<dbReference type="AlphaFoldDB" id="M2Z9Z0"/>
<reference evidence="2 3" key="1">
    <citation type="journal article" date="2014" name="Genome Announc.">
        <title>Draft Genome Sequence of Magnetospirillum sp. Strain SO-1, a Freshwater Magnetotactic Bacterium Isolated from the Ol'khovka River, Russia.</title>
        <authorList>
            <person name="Grouzdev D.S."/>
            <person name="Dziuba M.V."/>
            <person name="Sukhacheva M.S."/>
            <person name="Mardanov A.V."/>
            <person name="Beletskiy A.V."/>
            <person name="Kuznetsov B.B."/>
            <person name="Skryabin K.G."/>
        </authorList>
    </citation>
    <scope>NUCLEOTIDE SEQUENCE [LARGE SCALE GENOMIC DNA]</scope>
    <source>
        <strain evidence="2 3">SO-1</strain>
    </source>
</reference>
<dbReference type="eggNOG" id="ENOG503469N">
    <property type="taxonomic scope" value="Bacteria"/>
</dbReference>
<dbReference type="SUPFAM" id="SSF141371">
    <property type="entry name" value="PilZ domain-like"/>
    <property type="match status" value="1"/>
</dbReference>
<name>M2Z9Z0_9PROT</name>
<evidence type="ECO:0000313" key="3">
    <source>
        <dbReference type="Proteomes" id="UP000011744"/>
    </source>
</evidence>